<dbReference type="InterPro" id="IPR007867">
    <property type="entry name" value="GMC_OxRtase_C"/>
</dbReference>
<dbReference type="PROSITE" id="PS00623">
    <property type="entry name" value="GMC_OXRED_1"/>
    <property type="match status" value="1"/>
</dbReference>
<dbReference type="Gene3D" id="3.50.50.60">
    <property type="entry name" value="FAD/NAD(P)-binding domain"/>
    <property type="match status" value="1"/>
</dbReference>
<keyword evidence="9" id="KW-0560">Oxidoreductase</keyword>
<dbReference type="PANTHER" id="PTHR11552">
    <property type="entry name" value="GLUCOSE-METHANOL-CHOLINE GMC OXIDOREDUCTASE"/>
    <property type="match status" value="1"/>
</dbReference>
<dbReference type="InterPro" id="IPR000172">
    <property type="entry name" value="GMC_OxRdtase_N"/>
</dbReference>
<evidence type="ECO:0000256" key="4">
    <source>
        <dbReference type="ARBA" id="ARBA00022827"/>
    </source>
</evidence>
<sequence length="548" mass="58847">MNEFDFVVIGGGSAGCVAAARLVADSGGTVLLLEAGHSNRHPLLDMPPGIFKMINGSKFMRYHRTTPQAHLDGRVHDIPQGNVLGGGSSVNAQVYMRGRPDDYDSWNEILRGNNDGVGWGWKDVLPHFTRMEGNNRLANDLHGVSGPLQVSDPGHIDDMSRWFVQSVQALGEPFNPDFNGPSQRGVGFYQFTNRNGKRSSAAYAFISPQLKNPKLTVKLGAEVEKVIVENGRAVGVAYRDKTGTHQVRVKREVVLAAGALVTPKILMLSGIGPANHLAEHGIELKADLAGVGQNLIDHPEVPITAYANGPYGYYKQGDGWRMIRNGLQFKMFGSGPVTSAGVEAGAFVNPHTPEAPPTIQAFCVPIVYLDRDAQEELKDGYGVTITTVVVKPKSRGDVRLASSNPNDMPVVSPNLLKDTADMAAMVAGQRFFLQAMAADPLAGRLTKVAVPNPADTSDEALAAHCKRFVKTNYHPAGTAKMGADGDHMAVLDAQMRVRGIDGLRVCDMSAVPDINAGNTNAPAMMLGDRCADLIMGRLNHSESAPDRM</sequence>
<evidence type="ECO:0000256" key="2">
    <source>
        <dbReference type="ARBA" id="ARBA00010790"/>
    </source>
</evidence>
<keyword evidence="3 6" id="KW-0285">Flavoprotein</keyword>
<evidence type="ECO:0000256" key="5">
    <source>
        <dbReference type="PIRSR" id="PIRSR000137-2"/>
    </source>
</evidence>
<feature type="binding site" evidence="5">
    <location>
        <begin position="91"/>
        <end position="94"/>
    </location>
    <ligand>
        <name>FAD</name>
        <dbReference type="ChEBI" id="CHEBI:57692"/>
    </ligand>
</feature>
<dbReference type="AlphaFoldDB" id="A0A238KTJ0"/>
<organism evidence="9 10">
    <name type="scientific">Pelagimonas varians</name>
    <dbReference type="NCBI Taxonomy" id="696760"/>
    <lineage>
        <taxon>Bacteria</taxon>
        <taxon>Pseudomonadati</taxon>
        <taxon>Pseudomonadota</taxon>
        <taxon>Alphaproteobacteria</taxon>
        <taxon>Rhodobacterales</taxon>
        <taxon>Roseobacteraceae</taxon>
        <taxon>Pelagimonas</taxon>
    </lineage>
</organism>
<dbReference type="RefSeq" id="WP_097805626.1">
    <property type="nucleotide sequence ID" value="NZ_FXYH01000012.1"/>
</dbReference>
<evidence type="ECO:0000313" key="10">
    <source>
        <dbReference type="Proteomes" id="UP000220836"/>
    </source>
</evidence>
<dbReference type="GO" id="GO:0050660">
    <property type="term" value="F:flavin adenine dinucleotide binding"/>
    <property type="evidence" value="ECO:0007669"/>
    <property type="project" value="InterPro"/>
</dbReference>
<feature type="domain" description="Glucose-methanol-choline oxidoreductase N-terminal" evidence="8">
    <location>
        <begin position="258"/>
        <end position="272"/>
    </location>
</feature>
<dbReference type="Gene3D" id="3.30.560.10">
    <property type="entry name" value="Glucose Oxidase, domain 3"/>
    <property type="match status" value="1"/>
</dbReference>
<evidence type="ECO:0000256" key="3">
    <source>
        <dbReference type="ARBA" id="ARBA00022630"/>
    </source>
</evidence>
<dbReference type="EC" id="1.1.99.-" evidence="9"/>
<evidence type="ECO:0000259" key="8">
    <source>
        <dbReference type="PROSITE" id="PS00624"/>
    </source>
</evidence>
<dbReference type="Proteomes" id="UP000220836">
    <property type="component" value="Unassembled WGS sequence"/>
</dbReference>
<dbReference type="SUPFAM" id="SSF54373">
    <property type="entry name" value="FAD-linked reductases, C-terminal domain"/>
    <property type="match status" value="1"/>
</dbReference>
<reference evidence="9 10" key="1">
    <citation type="submission" date="2017-05" db="EMBL/GenBank/DDBJ databases">
        <authorList>
            <person name="Song R."/>
            <person name="Chenine A.L."/>
            <person name="Ruprecht R.M."/>
        </authorList>
    </citation>
    <scope>NUCLEOTIDE SEQUENCE [LARGE SCALE GENOMIC DNA]</scope>
    <source>
        <strain evidence="9 10">CECT 8663</strain>
    </source>
</reference>
<dbReference type="PANTHER" id="PTHR11552:SF147">
    <property type="entry name" value="CHOLINE DEHYDROGENASE, MITOCHONDRIAL"/>
    <property type="match status" value="1"/>
</dbReference>
<dbReference type="GO" id="GO:0016614">
    <property type="term" value="F:oxidoreductase activity, acting on CH-OH group of donors"/>
    <property type="evidence" value="ECO:0007669"/>
    <property type="project" value="InterPro"/>
</dbReference>
<dbReference type="Pfam" id="PF00732">
    <property type="entry name" value="GMC_oxred_N"/>
    <property type="match status" value="1"/>
</dbReference>
<gene>
    <name evidence="9" type="primary">alkJ_3</name>
    <name evidence="9" type="ORF">PEV8663_03147</name>
</gene>
<name>A0A238KTJ0_9RHOB</name>
<keyword evidence="10" id="KW-1185">Reference proteome</keyword>
<dbReference type="SUPFAM" id="SSF51905">
    <property type="entry name" value="FAD/NAD(P)-binding domain"/>
    <property type="match status" value="1"/>
</dbReference>
<evidence type="ECO:0000313" key="9">
    <source>
        <dbReference type="EMBL" id="SMX45921.1"/>
    </source>
</evidence>
<comment type="cofactor">
    <cofactor evidence="1 5">
        <name>FAD</name>
        <dbReference type="ChEBI" id="CHEBI:57692"/>
    </cofactor>
</comment>
<dbReference type="EMBL" id="FXYH01000012">
    <property type="protein sequence ID" value="SMX45921.1"/>
    <property type="molecule type" value="Genomic_DNA"/>
</dbReference>
<evidence type="ECO:0000256" key="6">
    <source>
        <dbReference type="RuleBase" id="RU003968"/>
    </source>
</evidence>
<feature type="binding site" evidence="5">
    <location>
        <position position="223"/>
    </location>
    <ligand>
        <name>FAD</name>
        <dbReference type="ChEBI" id="CHEBI:57692"/>
    </ligand>
</feature>
<dbReference type="PIRSF" id="PIRSF000137">
    <property type="entry name" value="Alcohol_oxidase"/>
    <property type="match status" value="1"/>
</dbReference>
<evidence type="ECO:0000256" key="1">
    <source>
        <dbReference type="ARBA" id="ARBA00001974"/>
    </source>
</evidence>
<dbReference type="PROSITE" id="PS00624">
    <property type="entry name" value="GMC_OXRED_2"/>
    <property type="match status" value="1"/>
</dbReference>
<keyword evidence="4 5" id="KW-0274">FAD</keyword>
<accession>A0A238KTJ0</accession>
<evidence type="ECO:0000259" key="7">
    <source>
        <dbReference type="PROSITE" id="PS00623"/>
    </source>
</evidence>
<proteinExistence type="inferred from homology"/>
<dbReference type="InterPro" id="IPR012132">
    <property type="entry name" value="GMC_OxRdtase"/>
</dbReference>
<dbReference type="OrthoDB" id="9785276at2"/>
<feature type="domain" description="Glucose-methanol-choline oxidoreductase N-terminal" evidence="7">
    <location>
        <begin position="81"/>
        <end position="104"/>
    </location>
</feature>
<dbReference type="InterPro" id="IPR036188">
    <property type="entry name" value="FAD/NAD-bd_sf"/>
</dbReference>
<protein>
    <submittedName>
        <fullName evidence="9">Alcohol dehydrogenase [acceptor]</fullName>
        <ecNumber evidence="9">1.1.99.-</ecNumber>
    </submittedName>
</protein>
<comment type="similarity">
    <text evidence="2 6">Belongs to the GMC oxidoreductase family.</text>
</comment>
<dbReference type="Pfam" id="PF05199">
    <property type="entry name" value="GMC_oxred_C"/>
    <property type="match status" value="1"/>
</dbReference>
<feature type="binding site" evidence="5">
    <location>
        <position position="83"/>
    </location>
    <ligand>
        <name>FAD</name>
        <dbReference type="ChEBI" id="CHEBI:57692"/>
    </ligand>
</feature>